<dbReference type="SUPFAM" id="SSF56219">
    <property type="entry name" value="DNase I-like"/>
    <property type="match status" value="1"/>
</dbReference>
<dbReference type="Proteomes" id="UP000594263">
    <property type="component" value="Unplaced"/>
</dbReference>
<dbReference type="Gramene" id="Kaladp0250s0002.1.v1.1">
    <property type="protein sequence ID" value="Kaladp0250s0002.1.v1.1"/>
    <property type="gene ID" value="Kaladp0250s0002.v1.1"/>
</dbReference>
<evidence type="ECO:0000313" key="3">
    <source>
        <dbReference type="EnsemblPlants" id="Kaladp0250s0002.1.v1.1"/>
    </source>
</evidence>
<dbReference type="EnsemblPlants" id="Kaladp0250s0002.1.v1.1">
    <property type="protein sequence ID" value="Kaladp0250s0002.1.v1.1"/>
    <property type="gene ID" value="Kaladp0250s0002.v1.1"/>
</dbReference>
<dbReference type="Gene3D" id="3.60.10.10">
    <property type="entry name" value="Endonuclease/exonuclease/phosphatase"/>
    <property type="match status" value="1"/>
</dbReference>
<dbReference type="Pfam" id="PF22669">
    <property type="entry name" value="Exo_endo_phos2"/>
    <property type="match status" value="1"/>
</dbReference>
<evidence type="ECO:0000313" key="4">
    <source>
        <dbReference type="Proteomes" id="UP000594263"/>
    </source>
</evidence>
<proteinExistence type="inferred from homology"/>
<dbReference type="PANTHER" id="PTHR11200">
    <property type="entry name" value="INOSITOL 5-PHOSPHATASE"/>
    <property type="match status" value="1"/>
</dbReference>
<protein>
    <recommendedName>
        <fullName evidence="2">Inositol polyphosphate-related phosphatase domain-containing protein</fullName>
    </recommendedName>
</protein>
<dbReference type="SMART" id="SM00128">
    <property type="entry name" value="IPPc"/>
    <property type="match status" value="1"/>
</dbReference>
<dbReference type="InterPro" id="IPR046985">
    <property type="entry name" value="IP5"/>
</dbReference>
<evidence type="ECO:0000256" key="1">
    <source>
        <dbReference type="ARBA" id="ARBA00010768"/>
    </source>
</evidence>
<dbReference type="PANTHER" id="PTHR11200:SF261">
    <property type="entry name" value="TYPE I INOSITOL POLYPHOSPHATE 5-PHOSPHATASE 12"/>
    <property type="match status" value="1"/>
</dbReference>
<organism evidence="3 4">
    <name type="scientific">Kalanchoe fedtschenkoi</name>
    <name type="common">Lavender scallops</name>
    <name type="synonym">South American air plant</name>
    <dbReference type="NCBI Taxonomy" id="63787"/>
    <lineage>
        <taxon>Eukaryota</taxon>
        <taxon>Viridiplantae</taxon>
        <taxon>Streptophyta</taxon>
        <taxon>Embryophyta</taxon>
        <taxon>Tracheophyta</taxon>
        <taxon>Spermatophyta</taxon>
        <taxon>Magnoliopsida</taxon>
        <taxon>eudicotyledons</taxon>
        <taxon>Gunneridae</taxon>
        <taxon>Pentapetalae</taxon>
        <taxon>Saxifragales</taxon>
        <taxon>Crassulaceae</taxon>
        <taxon>Kalanchoe</taxon>
    </lineage>
</organism>
<reference evidence="3" key="1">
    <citation type="submission" date="2021-01" db="UniProtKB">
        <authorList>
            <consortium name="EnsemblPlants"/>
        </authorList>
    </citation>
    <scope>IDENTIFICATION</scope>
</reference>
<sequence length="277" mass="31259">MNRRRLRLPVIIKTTSLPPCYEFQSSCSPLNAVVPPVLLHPPQVGSGLEGSTIGQIWLDAIGKALDEGTTFERMGSRQLAALVIGLWVRKTIRTHVGDIDAGVVACGLGRTIGNKGGVGLRMRVYDRIMCFVNCHLAAHLEAVNRRNADFDHIYRNLSFRQQPNLLNTAAATAATSVTISRPPNVNSNQEEPRPELADADMVVFLGDFNYRLHSISYDEARDFVSQRCFDWLREKDQLRAEMKAGKVFHGMREAVIRFQDFRHYFSFLYNVKFVGYN</sequence>
<accession>A0A7N0V7C6</accession>
<evidence type="ECO:0000259" key="2">
    <source>
        <dbReference type="SMART" id="SM00128"/>
    </source>
</evidence>
<dbReference type="GO" id="GO:0046856">
    <property type="term" value="P:phosphatidylinositol dephosphorylation"/>
    <property type="evidence" value="ECO:0007669"/>
    <property type="project" value="InterPro"/>
</dbReference>
<dbReference type="InterPro" id="IPR036691">
    <property type="entry name" value="Endo/exonu/phosph_ase_sf"/>
</dbReference>
<feature type="domain" description="Inositol polyphosphate-related phosphatase" evidence="2">
    <location>
        <begin position="30"/>
        <end position="275"/>
    </location>
</feature>
<comment type="similarity">
    <text evidence="1">Belongs to the inositol polyphosphate 5-phosphatase family.</text>
</comment>
<dbReference type="AlphaFoldDB" id="A0A7N0V7C6"/>
<dbReference type="InterPro" id="IPR000300">
    <property type="entry name" value="IPPc"/>
</dbReference>
<dbReference type="GO" id="GO:0004439">
    <property type="term" value="F:phosphatidylinositol-4,5-bisphosphate 5-phosphatase activity"/>
    <property type="evidence" value="ECO:0007669"/>
    <property type="project" value="TreeGrafter"/>
</dbReference>
<name>A0A7N0V7C6_KALFE</name>
<keyword evidence="4" id="KW-1185">Reference proteome</keyword>